<evidence type="ECO:0000256" key="1">
    <source>
        <dbReference type="SAM" id="MobiDB-lite"/>
    </source>
</evidence>
<dbReference type="EMBL" id="LAZP02000381">
    <property type="protein sequence ID" value="PFH57646.1"/>
    <property type="molecule type" value="Genomic_DNA"/>
</dbReference>
<dbReference type="AlphaFoldDB" id="A0A2A9P9Z0"/>
<organism evidence="2 3">
    <name type="scientific">Ophiocordyceps unilateralis</name>
    <name type="common">Zombie-ant fungus</name>
    <name type="synonym">Torrubia unilateralis</name>
    <dbReference type="NCBI Taxonomy" id="268505"/>
    <lineage>
        <taxon>Eukaryota</taxon>
        <taxon>Fungi</taxon>
        <taxon>Dikarya</taxon>
        <taxon>Ascomycota</taxon>
        <taxon>Pezizomycotina</taxon>
        <taxon>Sordariomycetes</taxon>
        <taxon>Hypocreomycetidae</taxon>
        <taxon>Hypocreales</taxon>
        <taxon>Ophiocordycipitaceae</taxon>
        <taxon>Ophiocordyceps</taxon>
    </lineage>
</organism>
<reference evidence="2 3" key="1">
    <citation type="journal article" date="2015" name="BMC Genomics">
        <title>Gene expression during zombie ant biting behavior reflects the complexity underlying fungal parasitic behavioral manipulation.</title>
        <authorList>
            <person name="de Bekker C."/>
            <person name="Ohm R.A."/>
            <person name="Loreto R.G."/>
            <person name="Sebastian A."/>
            <person name="Albert I."/>
            <person name="Merrow M."/>
            <person name="Brachmann A."/>
            <person name="Hughes D.P."/>
        </authorList>
    </citation>
    <scope>NUCLEOTIDE SEQUENCE [LARGE SCALE GENOMIC DNA]</scope>
    <source>
        <strain evidence="2 3">SC16a</strain>
    </source>
</reference>
<gene>
    <name evidence="2" type="ORF">XA68_14756</name>
</gene>
<feature type="compositionally biased region" description="Polar residues" evidence="1">
    <location>
        <begin position="1"/>
        <end position="10"/>
    </location>
</feature>
<evidence type="ECO:0000313" key="2">
    <source>
        <dbReference type="EMBL" id="PFH57646.1"/>
    </source>
</evidence>
<comment type="caution">
    <text evidence="2">The sequence shown here is derived from an EMBL/GenBank/DDBJ whole genome shotgun (WGS) entry which is preliminary data.</text>
</comment>
<name>A0A2A9P9Z0_OPHUN</name>
<reference evidence="2 3" key="2">
    <citation type="journal article" date="2017" name="Sci. Rep.">
        <title>Ant-infecting Ophiocordyceps genomes reveal a high diversity of potential behavioral manipulation genes and a possible major role for enterotoxins.</title>
        <authorList>
            <person name="de Bekker C."/>
            <person name="Ohm R.A."/>
            <person name="Evans H.C."/>
            <person name="Brachmann A."/>
            <person name="Hughes D.P."/>
        </authorList>
    </citation>
    <scope>NUCLEOTIDE SEQUENCE [LARGE SCALE GENOMIC DNA]</scope>
    <source>
        <strain evidence="2 3">SC16a</strain>
    </source>
</reference>
<evidence type="ECO:0000313" key="3">
    <source>
        <dbReference type="Proteomes" id="UP000037136"/>
    </source>
</evidence>
<proteinExistence type="predicted"/>
<keyword evidence="3" id="KW-1185">Reference proteome</keyword>
<sequence>MRSLQPQRYSSLRPPHLTRGLSLPPPPFLGRALAARLSSTSTNFPSHSLSSPSSSSPLLPHISSLLLHALHPTLTIFLPSSPEEFIPISPVSPQRLARPL</sequence>
<feature type="region of interest" description="Disordered" evidence="1">
    <location>
        <begin position="1"/>
        <end position="25"/>
    </location>
</feature>
<dbReference type="Proteomes" id="UP000037136">
    <property type="component" value="Unassembled WGS sequence"/>
</dbReference>
<accession>A0A2A9P9Z0</accession>
<protein>
    <submittedName>
        <fullName evidence="2">Uncharacterized protein</fullName>
    </submittedName>
</protein>